<dbReference type="Proteomes" id="UP001064048">
    <property type="component" value="Chromosome 12"/>
</dbReference>
<gene>
    <name evidence="1" type="ORF">MSG28_007446</name>
</gene>
<comment type="caution">
    <text evidence="1">The sequence shown here is derived from an EMBL/GenBank/DDBJ whole genome shotgun (WGS) entry which is preliminary data.</text>
</comment>
<evidence type="ECO:0000313" key="1">
    <source>
        <dbReference type="EMBL" id="KAI8428765.1"/>
    </source>
</evidence>
<accession>A0ACC0JXU8</accession>
<proteinExistence type="predicted"/>
<reference evidence="1 2" key="1">
    <citation type="journal article" date="2022" name="Genome Biol. Evol.">
        <title>The Spruce Budworm Genome: Reconstructing the Evolutionary History of Antifreeze Proteins.</title>
        <authorList>
            <person name="Beliveau C."/>
            <person name="Gagne P."/>
            <person name="Picq S."/>
            <person name="Vernygora O."/>
            <person name="Keeling C.I."/>
            <person name="Pinkney K."/>
            <person name="Doucet D."/>
            <person name="Wen F."/>
            <person name="Johnston J.S."/>
            <person name="Maaroufi H."/>
            <person name="Boyle B."/>
            <person name="Laroche J."/>
            <person name="Dewar K."/>
            <person name="Juretic N."/>
            <person name="Blackburn G."/>
            <person name="Nisole A."/>
            <person name="Brunet B."/>
            <person name="Brandao M."/>
            <person name="Lumley L."/>
            <person name="Duan J."/>
            <person name="Quan G."/>
            <person name="Lucarotti C.J."/>
            <person name="Roe A.D."/>
            <person name="Sperling F.A.H."/>
            <person name="Levesque R.C."/>
            <person name="Cusson M."/>
        </authorList>
    </citation>
    <scope>NUCLEOTIDE SEQUENCE [LARGE SCALE GENOMIC DNA]</scope>
    <source>
        <strain evidence="1">Glfc:IPQL:Cfum</strain>
    </source>
</reference>
<evidence type="ECO:0000313" key="2">
    <source>
        <dbReference type="Proteomes" id="UP001064048"/>
    </source>
</evidence>
<dbReference type="EMBL" id="CM046112">
    <property type="protein sequence ID" value="KAI8428765.1"/>
    <property type="molecule type" value="Genomic_DNA"/>
</dbReference>
<protein>
    <submittedName>
        <fullName evidence="1">Uncharacterized protein</fullName>
    </submittedName>
</protein>
<organism evidence="1 2">
    <name type="scientific">Choristoneura fumiferana</name>
    <name type="common">Spruce budworm moth</name>
    <name type="synonym">Archips fumiferana</name>
    <dbReference type="NCBI Taxonomy" id="7141"/>
    <lineage>
        <taxon>Eukaryota</taxon>
        <taxon>Metazoa</taxon>
        <taxon>Ecdysozoa</taxon>
        <taxon>Arthropoda</taxon>
        <taxon>Hexapoda</taxon>
        <taxon>Insecta</taxon>
        <taxon>Pterygota</taxon>
        <taxon>Neoptera</taxon>
        <taxon>Endopterygota</taxon>
        <taxon>Lepidoptera</taxon>
        <taxon>Glossata</taxon>
        <taxon>Ditrysia</taxon>
        <taxon>Tortricoidea</taxon>
        <taxon>Tortricidae</taxon>
        <taxon>Tortricinae</taxon>
        <taxon>Choristoneura</taxon>
    </lineage>
</organism>
<name>A0ACC0JXU8_CHOFU</name>
<sequence>MQEKVGLLMITGNQLMTPWPIAKPIASRPIPVQHQHLQHLLAHCHHPYLAGKPRRGMMRRAVFSDLQRKGLEKRFQVQKYISKPDRKKLAEKLGLKDSQATPGMTKKSRLEEVFKNTNRPVTAEDLPKLVYLEAVVKETLRLYPPGPIYVRETHSDCKLPNGLTVPKGVALAFILHGMHRNPKYWGDDAEQFRPERFLEGRLRHPVQFIPFSYSIRNCIGGTYAMMSIKTVLATMLRRYRLLPPAGLDPQQIKEPLPVSFNIMMRHVDNYTLRLEYRN</sequence>
<keyword evidence="2" id="KW-1185">Reference proteome</keyword>